<dbReference type="GO" id="GO:0016579">
    <property type="term" value="P:protein deubiquitination"/>
    <property type="evidence" value="ECO:0007669"/>
    <property type="project" value="TreeGrafter"/>
</dbReference>
<organism evidence="10">
    <name type="scientific">Verticillium alfalfae (strain VaMs.102 / ATCC MYA-4576 / FGSC 10136)</name>
    <name type="common">Verticillium wilt of alfalfa</name>
    <name type="synonym">Verticillium albo-atrum</name>
    <dbReference type="NCBI Taxonomy" id="526221"/>
    <lineage>
        <taxon>Eukaryota</taxon>
        <taxon>Fungi</taxon>
        <taxon>Dikarya</taxon>
        <taxon>Ascomycota</taxon>
        <taxon>Pezizomycotina</taxon>
        <taxon>Sordariomycetes</taxon>
        <taxon>Hypocreomycetidae</taxon>
        <taxon>Glomerellales</taxon>
        <taxon>Plectosphaerellaceae</taxon>
        <taxon>Verticillium</taxon>
    </lineage>
</organism>
<reference evidence="10" key="1">
    <citation type="journal article" date="2011" name="PLoS Pathog.">
        <title>Comparative genomics yields insights into niche adaptation of plant vascular wilt pathogens.</title>
        <authorList>
            <person name="Klosterman S.J."/>
            <person name="Subbarao K.V."/>
            <person name="Kang S."/>
            <person name="Veronese P."/>
            <person name="Gold S.E."/>
            <person name="Thomma B.P.H.J."/>
            <person name="Chen Z."/>
            <person name="Henrissat B."/>
            <person name="Lee Y.-H."/>
            <person name="Park J."/>
            <person name="Garcia-Pedrajas M.D."/>
            <person name="Barbara D.J."/>
            <person name="Anchieta A."/>
            <person name="de Jonge R."/>
            <person name="Santhanam P."/>
            <person name="Maruthachalam K."/>
            <person name="Atallah Z."/>
            <person name="Amyotte S.G."/>
            <person name="Paz Z."/>
            <person name="Inderbitzin P."/>
            <person name="Hayes R.J."/>
            <person name="Heiman D.I."/>
            <person name="Young S."/>
            <person name="Zeng Q."/>
            <person name="Engels R."/>
            <person name="Galagan J."/>
            <person name="Cuomo C.A."/>
            <person name="Dobinson K.F."/>
            <person name="Ma L.-J."/>
        </authorList>
    </citation>
    <scope>NUCLEOTIDE SEQUENCE [LARGE SCALE GENOMIC DNA]</scope>
    <source>
        <strain evidence="10">VaMs.102 / ATCC MYA-4576 / FGSC 10136</strain>
    </source>
</reference>
<dbReference type="RefSeq" id="XP_003008185.1">
    <property type="nucleotide sequence ID" value="XM_003008139.1"/>
</dbReference>
<dbReference type="STRING" id="526221.C9SA51"/>
<dbReference type="SUPFAM" id="SSF54001">
    <property type="entry name" value="Cysteine proteinases"/>
    <property type="match status" value="1"/>
</dbReference>
<evidence type="ECO:0000256" key="4">
    <source>
        <dbReference type="ARBA" id="ARBA00022801"/>
    </source>
</evidence>
<keyword evidence="4 7" id="KW-0378">Hydrolase</keyword>
<gene>
    <name evidence="9" type="ORF">VDBG_02373</name>
</gene>
<accession>C9SA51</accession>
<dbReference type="KEGG" id="val:VDBG_02373"/>
<keyword evidence="3 7" id="KW-0833">Ubl conjugation pathway</keyword>
<evidence type="ECO:0000256" key="2">
    <source>
        <dbReference type="ARBA" id="ARBA00022670"/>
    </source>
</evidence>
<dbReference type="eggNOG" id="KOG1415">
    <property type="taxonomic scope" value="Eukaryota"/>
</dbReference>
<dbReference type="InterPro" id="IPR036959">
    <property type="entry name" value="Peptidase_C12_UCH_sf"/>
</dbReference>
<dbReference type="PRINTS" id="PR00707">
    <property type="entry name" value="UBCTHYDRLASE"/>
</dbReference>
<dbReference type="GeneID" id="9532741"/>
<keyword evidence="5 7" id="KW-0788">Thiol protease</keyword>
<keyword evidence="2 7" id="KW-0645">Protease</keyword>
<dbReference type="AlphaFoldDB" id="C9SA51"/>
<dbReference type="PANTHER" id="PTHR10589">
    <property type="entry name" value="UBIQUITIN CARBOXYL-TERMINAL HYDROLASE"/>
    <property type="match status" value="1"/>
</dbReference>
<dbReference type="MEROPS" id="C12.003"/>
<keyword evidence="10" id="KW-1185">Reference proteome</keyword>
<dbReference type="GO" id="GO:0006511">
    <property type="term" value="P:ubiquitin-dependent protein catabolic process"/>
    <property type="evidence" value="ECO:0007669"/>
    <property type="project" value="UniProtKB-UniRule"/>
</dbReference>
<evidence type="ECO:0000256" key="1">
    <source>
        <dbReference type="ARBA" id="ARBA00000707"/>
    </source>
</evidence>
<dbReference type="EC" id="3.4.19.12" evidence="7"/>
<dbReference type="OrthoDB" id="427186at2759"/>
<dbReference type="PANTHER" id="PTHR10589:SF41">
    <property type="entry name" value="UBIQUITIN CARBOXYL-TERMINAL HYDROLASE"/>
    <property type="match status" value="1"/>
</dbReference>
<dbReference type="Pfam" id="PF01088">
    <property type="entry name" value="Peptidase_C12"/>
    <property type="match status" value="1"/>
</dbReference>
<dbReference type="InterPro" id="IPR038765">
    <property type="entry name" value="Papain-like_cys_pep_sf"/>
</dbReference>
<dbReference type="Gene3D" id="3.40.532.10">
    <property type="entry name" value="Peptidase C12, ubiquitin carboxyl-terminal hydrolase"/>
    <property type="match status" value="1"/>
</dbReference>
<comment type="caution">
    <text evidence="6">Lacks conserved residue(s) required for the propagation of feature annotation.</text>
</comment>
<dbReference type="EMBL" id="DS985215">
    <property type="protein sequence ID" value="EEY16264.1"/>
    <property type="molecule type" value="Genomic_DNA"/>
</dbReference>
<dbReference type="GO" id="GO:0004843">
    <property type="term" value="F:cysteine-type deubiquitinase activity"/>
    <property type="evidence" value="ECO:0007669"/>
    <property type="project" value="UniProtKB-EC"/>
</dbReference>
<comment type="catalytic activity">
    <reaction evidence="1 7">
        <text>Thiol-dependent hydrolysis of ester, thioester, amide, peptide and isopeptide bonds formed by the C-terminal Gly of ubiquitin (a 76-residue protein attached to proteins as an intracellular targeting signal).</text>
        <dbReference type="EC" id="3.4.19.12"/>
    </reaction>
</comment>
<sequence>MPCLEIGDPTPSPHTRGGHCLVLAIGPRTFQEHRSDERRSSSRDLASFQNISSARCLQWKRKDGSCLVGKQTPLFPPATNCEMTENNPDVMNQLAATLGLSSDLEFYDVYSLDDPELLAHIPRPALALLVIIPLTPAWDQSRQAEDADKEDYTGSGPDEPVIWFKQTIGHACGSIGLLHSLINGPAMDFIKPGSDLADIRAVPYRSTWLDVPICCIIATRSSVLTSRSSRPATAGLILTGEVEGGHFVSFFQDGWEALGARRIEKGPSGQRQSR</sequence>
<evidence type="ECO:0000256" key="5">
    <source>
        <dbReference type="ARBA" id="ARBA00022807"/>
    </source>
</evidence>
<evidence type="ECO:0000256" key="3">
    <source>
        <dbReference type="ARBA" id="ARBA00022786"/>
    </source>
</evidence>
<comment type="similarity">
    <text evidence="6 7">Belongs to the peptidase C12 family.</text>
</comment>
<evidence type="ECO:0000313" key="10">
    <source>
        <dbReference type="Proteomes" id="UP000008698"/>
    </source>
</evidence>
<name>C9SA51_VERA1</name>
<evidence type="ECO:0000259" key="8">
    <source>
        <dbReference type="PROSITE" id="PS52048"/>
    </source>
</evidence>
<dbReference type="InterPro" id="IPR001578">
    <property type="entry name" value="Peptidase_C12_UCH"/>
</dbReference>
<protein>
    <recommendedName>
        <fullName evidence="7">Ubiquitin carboxyl-terminal hydrolase</fullName>
        <ecNumber evidence="7">3.4.19.12</ecNumber>
    </recommendedName>
</protein>
<evidence type="ECO:0000256" key="6">
    <source>
        <dbReference type="PROSITE-ProRule" id="PRU01393"/>
    </source>
</evidence>
<proteinExistence type="inferred from homology"/>
<evidence type="ECO:0000256" key="7">
    <source>
        <dbReference type="RuleBase" id="RU361215"/>
    </source>
</evidence>
<dbReference type="HOGENOM" id="CLU_1016353_0_0_1"/>
<dbReference type="PROSITE" id="PS52048">
    <property type="entry name" value="UCH_DOMAIN"/>
    <property type="match status" value="1"/>
</dbReference>
<dbReference type="GO" id="GO:0005737">
    <property type="term" value="C:cytoplasm"/>
    <property type="evidence" value="ECO:0007669"/>
    <property type="project" value="TreeGrafter"/>
</dbReference>
<evidence type="ECO:0000313" key="9">
    <source>
        <dbReference type="EMBL" id="EEY16264.1"/>
    </source>
</evidence>
<feature type="domain" description="UCH catalytic" evidence="8">
    <location>
        <begin position="79"/>
        <end position="274"/>
    </location>
</feature>
<dbReference type="Proteomes" id="UP000008698">
    <property type="component" value="Unassembled WGS sequence"/>
</dbReference>